<organism evidence="1 2">
    <name type="scientific">Thalassolituus hydrocarboniclasticus</name>
    <dbReference type="NCBI Taxonomy" id="2742796"/>
    <lineage>
        <taxon>Bacteria</taxon>
        <taxon>Pseudomonadati</taxon>
        <taxon>Pseudomonadota</taxon>
        <taxon>Gammaproteobacteria</taxon>
        <taxon>Oceanospirillales</taxon>
        <taxon>Oceanospirillaceae</taxon>
        <taxon>Thalassolituus</taxon>
    </lineage>
</organism>
<dbReference type="RefSeq" id="WP_260999437.1">
    <property type="nucleotide sequence ID" value="NZ_CP054475.1"/>
</dbReference>
<evidence type="ECO:0000313" key="1">
    <source>
        <dbReference type="EMBL" id="UXD87527.1"/>
    </source>
</evidence>
<dbReference type="InterPro" id="IPR007215">
    <property type="entry name" value="Sulphur_relay_TusB/DsrH"/>
</dbReference>
<evidence type="ECO:0008006" key="3">
    <source>
        <dbReference type="Google" id="ProtNLM"/>
    </source>
</evidence>
<reference evidence="2" key="1">
    <citation type="submission" date="2020-06" db="EMBL/GenBank/DDBJ databases">
        <title>Thalassolituus marinus alknpb1M-1, a hydrocarbon-degrading bacterium isolated from the deep-sea overlying water using an in-situ strategy from the South China Sea basin.</title>
        <authorList>
            <person name="Dong C."/>
            <person name="Chen Y."/>
            <person name="Shao Z."/>
        </authorList>
    </citation>
    <scope>NUCLEOTIDE SEQUENCE [LARGE SCALE GENOMIC DNA]</scope>
    <source>
        <strain evidence="2">alknpb1M-1</strain>
    </source>
</reference>
<keyword evidence="2" id="KW-1185">Reference proteome</keyword>
<protein>
    <recommendedName>
        <fullName evidence="3">Sulfurtransferase complex subunit TusB</fullName>
    </recommendedName>
</protein>
<proteinExistence type="predicted"/>
<dbReference type="InterPro" id="IPR027396">
    <property type="entry name" value="DsrEFH-like"/>
</dbReference>
<accession>A0ABY6A966</accession>
<dbReference type="EMBL" id="CP054475">
    <property type="protein sequence ID" value="UXD87527.1"/>
    <property type="molecule type" value="Genomic_DNA"/>
</dbReference>
<dbReference type="SUPFAM" id="SSF75169">
    <property type="entry name" value="DsrEFH-like"/>
    <property type="match status" value="1"/>
</dbReference>
<sequence>MTLHLLFTSQSSTLNSLKRTIGEQDAIMFVGDGVYALAGWEGTQTCYYRATDCHQRGLPELATATAIDDTRWVELCLQFPRTLSWKAS</sequence>
<name>A0ABY6A966_9GAMM</name>
<dbReference type="Proteomes" id="UP001065322">
    <property type="component" value="Chromosome"/>
</dbReference>
<dbReference type="Gene3D" id="3.40.1260.10">
    <property type="entry name" value="DsrEFH-like"/>
    <property type="match status" value="1"/>
</dbReference>
<gene>
    <name evidence="1" type="ORF">HUF19_08810</name>
</gene>
<evidence type="ECO:0000313" key="2">
    <source>
        <dbReference type="Proteomes" id="UP001065322"/>
    </source>
</evidence>
<dbReference type="Pfam" id="PF04077">
    <property type="entry name" value="DsrH"/>
    <property type="match status" value="1"/>
</dbReference>